<accession>A0A167KVK9</accession>
<sequence>MSDPRHLIETAASRARPSRRRPEESVEPTSTDAPMPAAEEDVNAPYGLRSAERAWQLLDKPLQRTGYRLRPRYRTGWVGSWVGTKKKAESCEDSIRMGHVPVIMDAVRISDGAQVLLKMWNDNERDGPELHALRYFSHSSRINDPCNHCVPLLDCFTFPGAQRFFKAMLVEPLLRDWRYPPFLMVAEALSFMLQAIEGLEYMHSHSFFHGDIHSGNIMMDPKDMFPKGFHGAFNWSFRARAREKRGPSRTRLQVPVKYYWIDFGSSRQLEGENRLVAPGWAAWRAPEMDGESENLFDPFKADVYALGLTLLTEIQRRTRLDFVIPTLIGMIAENPNDRPTMAEVKLAFKSLLAGLTPRQLRTRIGWSDDDSFYIRPMDRMVYIRLLWHSYRYGLPKDVRSKPKAPWWKLYPRH</sequence>
<gene>
    <name evidence="7" type="ORF">CALVIDRAFT_516742</name>
</gene>
<dbReference type="OrthoDB" id="5987198at2759"/>
<dbReference type="AlphaFoldDB" id="A0A167KVK9"/>
<dbReference type="Pfam" id="PF00069">
    <property type="entry name" value="Pkinase"/>
    <property type="match status" value="1"/>
</dbReference>
<dbReference type="PANTHER" id="PTHR43289">
    <property type="entry name" value="MITOGEN-ACTIVATED PROTEIN KINASE KINASE KINASE 20-RELATED"/>
    <property type="match status" value="1"/>
</dbReference>
<keyword evidence="3 7" id="KW-0418">Kinase</keyword>
<dbReference type="InterPro" id="IPR011009">
    <property type="entry name" value="Kinase-like_dom_sf"/>
</dbReference>
<feature type="domain" description="Protein kinase" evidence="6">
    <location>
        <begin position="67"/>
        <end position="391"/>
    </location>
</feature>
<feature type="region of interest" description="Disordered" evidence="5">
    <location>
        <begin position="1"/>
        <end position="38"/>
    </location>
</feature>
<keyword evidence="4" id="KW-0067">ATP-binding</keyword>
<dbReference type="GO" id="GO:0005524">
    <property type="term" value="F:ATP binding"/>
    <property type="evidence" value="ECO:0007669"/>
    <property type="project" value="UniProtKB-KW"/>
</dbReference>
<evidence type="ECO:0000313" key="8">
    <source>
        <dbReference type="Proteomes" id="UP000076738"/>
    </source>
</evidence>
<dbReference type="PANTHER" id="PTHR43289:SF33">
    <property type="entry name" value="SERINE_THREONINE KINASE 31"/>
    <property type="match status" value="1"/>
</dbReference>
<reference evidence="7 8" key="1">
    <citation type="journal article" date="2016" name="Mol. Biol. Evol.">
        <title>Comparative Genomics of Early-Diverging Mushroom-Forming Fungi Provides Insights into the Origins of Lignocellulose Decay Capabilities.</title>
        <authorList>
            <person name="Nagy L.G."/>
            <person name="Riley R."/>
            <person name="Tritt A."/>
            <person name="Adam C."/>
            <person name="Daum C."/>
            <person name="Floudas D."/>
            <person name="Sun H."/>
            <person name="Yadav J.S."/>
            <person name="Pangilinan J."/>
            <person name="Larsson K.H."/>
            <person name="Matsuura K."/>
            <person name="Barry K."/>
            <person name="Labutti K."/>
            <person name="Kuo R."/>
            <person name="Ohm R.A."/>
            <person name="Bhattacharya S.S."/>
            <person name="Shirouzu T."/>
            <person name="Yoshinaga Y."/>
            <person name="Martin F.M."/>
            <person name="Grigoriev I.V."/>
            <person name="Hibbett D.S."/>
        </authorList>
    </citation>
    <scope>NUCLEOTIDE SEQUENCE [LARGE SCALE GENOMIC DNA]</scope>
    <source>
        <strain evidence="7 8">TUFC12733</strain>
    </source>
</reference>
<dbReference type="EMBL" id="KV417291">
    <property type="protein sequence ID" value="KZO95058.1"/>
    <property type="molecule type" value="Genomic_DNA"/>
</dbReference>
<dbReference type="SUPFAM" id="SSF56112">
    <property type="entry name" value="Protein kinase-like (PK-like)"/>
    <property type="match status" value="1"/>
</dbReference>
<name>A0A167KVK9_CALVF</name>
<proteinExistence type="predicted"/>
<keyword evidence="1" id="KW-0808">Transferase</keyword>
<organism evidence="7 8">
    <name type="scientific">Calocera viscosa (strain TUFC12733)</name>
    <dbReference type="NCBI Taxonomy" id="1330018"/>
    <lineage>
        <taxon>Eukaryota</taxon>
        <taxon>Fungi</taxon>
        <taxon>Dikarya</taxon>
        <taxon>Basidiomycota</taxon>
        <taxon>Agaricomycotina</taxon>
        <taxon>Dacrymycetes</taxon>
        <taxon>Dacrymycetales</taxon>
        <taxon>Dacrymycetaceae</taxon>
        <taxon>Calocera</taxon>
    </lineage>
</organism>
<dbReference type="CDD" id="cd00180">
    <property type="entry name" value="PKc"/>
    <property type="match status" value="1"/>
</dbReference>
<evidence type="ECO:0000256" key="1">
    <source>
        <dbReference type="ARBA" id="ARBA00022679"/>
    </source>
</evidence>
<evidence type="ECO:0000256" key="5">
    <source>
        <dbReference type="SAM" id="MobiDB-lite"/>
    </source>
</evidence>
<keyword evidence="2" id="KW-0547">Nucleotide-binding</keyword>
<evidence type="ECO:0000256" key="4">
    <source>
        <dbReference type="ARBA" id="ARBA00022840"/>
    </source>
</evidence>
<dbReference type="STRING" id="1330018.A0A167KVK9"/>
<evidence type="ECO:0000256" key="3">
    <source>
        <dbReference type="ARBA" id="ARBA00022777"/>
    </source>
</evidence>
<dbReference type="SMART" id="SM00220">
    <property type="entry name" value="S_TKc"/>
    <property type="match status" value="1"/>
</dbReference>
<dbReference type="PROSITE" id="PS50011">
    <property type="entry name" value="PROTEIN_KINASE_DOM"/>
    <property type="match status" value="1"/>
</dbReference>
<protein>
    <submittedName>
        <fullName evidence="7">Kinase-like protein</fullName>
    </submittedName>
</protein>
<dbReference type="GO" id="GO:0004674">
    <property type="term" value="F:protein serine/threonine kinase activity"/>
    <property type="evidence" value="ECO:0007669"/>
    <property type="project" value="TreeGrafter"/>
</dbReference>
<evidence type="ECO:0000313" key="7">
    <source>
        <dbReference type="EMBL" id="KZO95058.1"/>
    </source>
</evidence>
<evidence type="ECO:0000256" key="2">
    <source>
        <dbReference type="ARBA" id="ARBA00022741"/>
    </source>
</evidence>
<dbReference type="Gene3D" id="1.10.510.10">
    <property type="entry name" value="Transferase(Phosphotransferase) domain 1"/>
    <property type="match status" value="1"/>
</dbReference>
<dbReference type="InterPro" id="IPR000719">
    <property type="entry name" value="Prot_kinase_dom"/>
</dbReference>
<evidence type="ECO:0000259" key="6">
    <source>
        <dbReference type="PROSITE" id="PS50011"/>
    </source>
</evidence>
<keyword evidence="8" id="KW-1185">Reference proteome</keyword>
<dbReference type="Proteomes" id="UP000076738">
    <property type="component" value="Unassembled WGS sequence"/>
</dbReference>